<dbReference type="PANTHER" id="PTHR33868">
    <property type="entry name" value="EXPRESSED PROTEIN"/>
    <property type="match status" value="1"/>
</dbReference>
<keyword evidence="4" id="KW-1185">Reference proteome</keyword>
<evidence type="ECO:0000313" key="3">
    <source>
        <dbReference type="EMBL" id="CAI9101103.1"/>
    </source>
</evidence>
<sequence>MAVAEARAAWQRTVNRCLVQEDAKRAPKLACCPSASPSSTREVDIGLGPQSAAVDTQATPSVVFLPLNWNASYSNLSPSSRWWLQLQPSHNRPQRGFIYPEDSEMKTLQHEIGLGVKCPRVESEDTGALPFVDDSMNDEPFINSDVRTSNSNVKSDYGFEKLDFKPIHKGSLFESSADINKDGNKAVFSKKTEEGPFPYSESPWIDYDDKMEPWWRIADEDELALLVTQRSFGLIENCDLPQPQNASVKRQGFVDHEKKTGVALVEPKLPAYFQGISNCNKNNVASEGESQKQCLPVDCQKPLSTSTITSLRERTTTTTCERDSSKAELLEALRHSQTRAREAERSAKQAYEEKEHVVKLVFKQASQLFAYKQWFQLLQLENLCYQIRNNKTEPFSSLFPIVSPWMMLQKPRRLRKNRQKGTIGKCGSKKGRSKPDICKYAVVFALGLSLVGAGLLLGWTVGWMLPTF</sequence>
<feature type="transmembrane region" description="Helical" evidence="2">
    <location>
        <begin position="440"/>
        <end position="465"/>
    </location>
</feature>
<dbReference type="EMBL" id="OX459121">
    <property type="protein sequence ID" value="CAI9101103.1"/>
    <property type="molecule type" value="Genomic_DNA"/>
</dbReference>
<keyword evidence="1" id="KW-0175">Coiled coil</keyword>
<evidence type="ECO:0000256" key="1">
    <source>
        <dbReference type="SAM" id="Coils"/>
    </source>
</evidence>
<name>A0AAV1D0T2_OLDCO</name>
<protein>
    <submittedName>
        <fullName evidence="3">OLC1v1038357C1</fullName>
    </submittedName>
</protein>
<gene>
    <name evidence="3" type="ORF">OLC1_LOCUS10769</name>
</gene>
<accession>A0AAV1D0T2</accession>
<dbReference type="AlphaFoldDB" id="A0AAV1D0T2"/>
<organism evidence="3 4">
    <name type="scientific">Oldenlandia corymbosa var. corymbosa</name>
    <dbReference type="NCBI Taxonomy" id="529605"/>
    <lineage>
        <taxon>Eukaryota</taxon>
        <taxon>Viridiplantae</taxon>
        <taxon>Streptophyta</taxon>
        <taxon>Embryophyta</taxon>
        <taxon>Tracheophyta</taxon>
        <taxon>Spermatophyta</taxon>
        <taxon>Magnoliopsida</taxon>
        <taxon>eudicotyledons</taxon>
        <taxon>Gunneridae</taxon>
        <taxon>Pentapetalae</taxon>
        <taxon>asterids</taxon>
        <taxon>lamiids</taxon>
        <taxon>Gentianales</taxon>
        <taxon>Rubiaceae</taxon>
        <taxon>Rubioideae</taxon>
        <taxon>Spermacoceae</taxon>
        <taxon>Hedyotis-Oldenlandia complex</taxon>
        <taxon>Oldenlandia</taxon>
    </lineage>
</organism>
<proteinExistence type="predicted"/>
<keyword evidence="2" id="KW-0812">Transmembrane</keyword>
<feature type="coiled-coil region" evidence="1">
    <location>
        <begin position="326"/>
        <end position="353"/>
    </location>
</feature>
<reference evidence="3" key="1">
    <citation type="submission" date="2023-03" db="EMBL/GenBank/DDBJ databases">
        <authorList>
            <person name="Julca I."/>
        </authorList>
    </citation>
    <scope>NUCLEOTIDE SEQUENCE</scope>
</reference>
<keyword evidence="2" id="KW-1133">Transmembrane helix</keyword>
<evidence type="ECO:0000256" key="2">
    <source>
        <dbReference type="SAM" id="Phobius"/>
    </source>
</evidence>
<dbReference type="PANTHER" id="PTHR33868:SF2">
    <property type="entry name" value="EXPRESSED PROTEIN"/>
    <property type="match status" value="1"/>
</dbReference>
<evidence type="ECO:0000313" key="4">
    <source>
        <dbReference type="Proteomes" id="UP001161247"/>
    </source>
</evidence>
<keyword evidence="2" id="KW-0472">Membrane</keyword>
<dbReference type="Proteomes" id="UP001161247">
    <property type="component" value="Chromosome 4"/>
</dbReference>